<keyword evidence="3 4" id="KW-1278">Translocase</keyword>
<dbReference type="Gene3D" id="3.30.460.80">
    <property type="entry name" value="NADH:ubiquinone oxidoreductase, 30kDa subunit"/>
    <property type="match status" value="1"/>
</dbReference>
<comment type="function">
    <text evidence="3">NDH-1 shuttles electrons from NADH, via FMN and iron-sulfur (Fe-S) centers, to quinones in the respiratory chain. The immediate electron acceptor for the enzyme in this species is believed to be a menaquinone. Couples the redox reaction to proton translocation (for every two electrons transferred, four hydrogen ions are translocated across the cytoplasmic membrane), and thus conserves the redox energy in a proton gradient.</text>
</comment>
<dbReference type="PROSITE" id="PS00542">
    <property type="entry name" value="COMPLEX1_30K"/>
    <property type="match status" value="1"/>
</dbReference>
<sequence>MAPKNIAEQTEHVVDTPQSRLEQLVEQLKHDIAEDVVDEAVINEVNGQLPTITIKKEHWLATARWFQLEEEWSCDYLRNLAGVDQGDELEVVYHLISLQTRREIAVHVKTEREQPWIPSVTPLWPTANWNEREVYDLLGIDFPGHPDLRRIMMPDDWVGHPLRKDYDPSDSEV</sequence>
<reference evidence="7 8" key="1">
    <citation type="submission" date="2020-09" db="EMBL/GenBank/DDBJ databases">
        <title>Paenibacillus sp. CAU 1523 isolated from sand of Haeundae Beach.</title>
        <authorList>
            <person name="Kim W."/>
        </authorList>
    </citation>
    <scope>NUCLEOTIDE SEQUENCE [LARGE SCALE GENOMIC DNA]</scope>
    <source>
        <strain evidence="7 8">CAU 1523</strain>
    </source>
</reference>
<evidence type="ECO:0000256" key="5">
    <source>
        <dbReference type="RuleBase" id="RU003582"/>
    </source>
</evidence>
<dbReference type="InterPro" id="IPR010218">
    <property type="entry name" value="NADH_DH_suC"/>
</dbReference>
<dbReference type="NCBIfam" id="TIGR01961">
    <property type="entry name" value="NuoC_fam"/>
    <property type="match status" value="1"/>
</dbReference>
<comment type="similarity">
    <text evidence="1 3 4">Belongs to the complex I 30 kDa subunit family.</text>
</comment>
<keyword evidence="3" id="KW-0472">Membrane</keyword>
<dbReference type="EMBL" id="JACYTN010000003">
    <property type="protein sequence ID" value="MBD8498210.1"/>
    <property type="molecule type" value="Genomic_DNA"/>
</dbReference>
<evidence type="ECO:0000256" key="1">
    <source>
        <dbReference type="ARBA" id="ARBA00007569"/>
    </source>
</evidence>
<comment type="subcellular location">
    <subcellularLocation>
        <location evidence="3">Cell membrane</location>
        <topology evidence="3">Peripheral membrane protein</topology>
        <orientation evidence="3">Cytoplasmic side</orientation>
    </subcellularLocation>
</comment>
<keyword evidence="3 5" id="KW-0874">Quinone</keyword>
<keyword evidence="3" id="KW-1003">Cell membrane</keyword>
<dbReference type="PANTHER" id="PTHR10884">
    <property type="entry name" value="NADH DEHYDROGENASE UBIQUINONE IRON-SULFUR PROTEIN 3"/>
    <property type="match status" value="1"/>
</dbReference>
<keyword evidence="2 3" id="KW-0813">Transport</keyword>
<gene>
    <name evidence="3" type="primary">nuoC</name>
    <name evidence="7" type="ORF">IFO66_07795</name>
</gene>
<accession>A0ABR9AVT6</accession>
<dbReference type="Proteomes" id="UP000634529">
    <property type="component" value="Unassembled WGS sequence"/>
</dbReference>
<comment type="catalytic activity">
    <reaction evidence="3 5">
        <text>a quinone + NADH + 5 H(+)(in) = a quinol + NAD(+) + 4 H(+)(out)</text>
        <dbReference type="Rhea" id="RHEA:57888"/>
        <dbReference type="ChEBI" id="CHEBI:15378"/>
        <dbReference type="ChEBI" id="CHEBI:24646"/>
        <dbReference type="ChEBI" id="CHEBI:57540"/>
        <dbReference type="ChEBI" id="CHEBI:57945"/>
        <dbReference type="ChEBI" id="CHEBI:132124"/>
    </reaction>
</comment>
<dbReference type="InterPro" id="IPR037232">
    <property type="entry name" value="NADH_quin_OxRdtase_su_C/D-like"/>
</dbReference>
<dbReference type="InterPro" id="IPR020396">
    <property type="entry name" value="NADH_UbQ_OxRdtase_CS"/>
</dbReference>
<dbReference type="PANTHER" id="PTHR10884:SF14">
    <property type="entry name" value="NADH DEHYDROGENASE [UBIQUINONE] IRON-SULFUR PROTEIN 3, MITOCHONDRIAL"/>
    <property type="match status" value="1"/>
</dbReference>
<feature type="domain" description="NADH:ubiquinone oxidoreductase 30kDa subunit" evidence="6">
    <location>
        <begin position="52"/>
        <end position="170"/>
    </location>
</feature>
<dbReference type="InterPro" id="IPR001268">
    <property type="entry name" value="NADH_UbQ_OxRdtase_30kDa_su"/>
</dbReference>
<evidence type="ECO:0000256" key="4">
    <source>
        <dbReference type="RuleBase" id="RU003456"/>
    </source>
</evidence>
<dbReference type="HAMAP" id="MF_01357">
    <property type="entry name" value="NDH1_NuoC"/>
    <property type="match status" value="1"/>
</dbReference>
<evidence type="ECO:0000313" key="7">
    <source>
        <dbReference type="EMBL" id="MBD8498210.1"/>
    </source>
</evidence>
<dbReference type="EC" id="7.1.1.-" evidence="3"/>
<proteinExistence type="inferred from homology"/>
<protein>
    <recommendedName>
        <fullName evidence="3">NADH-quinone oxidoreductase subunit C</fullName>
        <ecNumber evidence="3">7.1.1.-</ecNumber>
    </recommendedName>
    <alternativeName>
        <fullName evidence="3">NADH dehydrogenase I subunit C</fullName>
    </alternativeName>
    <alternativeName>
        <fullName evidence="3">NDH-1 subunit C</fullName>
    </alternativeName>
</protein>
<keyword evidence="8" id="KW-1185">Reference proteome</keyword>
<evidence type="ECO:0000256" key="2">
    <source>
        <dbReference type="ARBA" id="ARBA00022448"/>
    </source>
</evidence>
<name>A0ABR9AVT6_9BACL</name>
<comment type="caution">
    <text evidence="7">The sequence shown here is derived from an EMBL/GenBank/DDBJ whole genome shotgun (WGS) entry which is preliminary data.</text>
</comment>
<evidence type="ECO:0000313" key="8">
    <source>
        <dbReference type="Proteomes" id="UP000634529"/>
    </source>
</evidence>
<keyword evidence="3 4" id="KW-0520">NAD</keyword>
<dbReference type="SUPFAM" id="SSF143243">
    <property type="entry name" value="Nqo5-like"/>
    <property type="match status" value="1"/>
</dbReference>
<evidence type="ECO:0000259" key="6">
    <source>
        <dbReference type="Pfam" id="PF00329"/>
    </source>
</evidence>
<evidence type="ECO:0000256" key="3">
    <source>
        <dbReference type="HAMAP-Rule" id="MF_01357"/>
    </source>
</evidence>
<dbReference type="Pfam" id="PF00329">
    <property type="entry name" value="Complex1_30kDa"/>
    <property type="match status" value="1"/>
</dbReference>
<comment type="subunit">
    <text evidence="3">NDH-1 is composed of 14 different subunits. Subunits NuoB, C, D, E, F, and G constitute the peripheral sector of the complex.</text>
</comment>
<organism evidence="7 8">
    <name type="scientific">Paenibacillus arenosi</name>
    <dbReference type="NCBI Taxonomy" id="2774142"/>
    <lineage>
        <taxon>Bacteria</taxon>
        <taxon>Bacillati</taxon>
        <taxon>Bacillota</taxon>
        <taxon>Bacilli</taxon>
        <taxon>Bacillales</taxon>
        <taxon>Paenibacillaceae</taxon>
        <taxon>Paenibacillus</taxon>
    </lineage>
</organism>